<keyword evidence="3" id="KW-1185">Reference proteome</keyword>
<reference evidence="3" key="1">
    <citation type="submission" date="2017-05" db="EMBL/GenBank/DDBJ databases">
        <title>Improved OligoMM genomes.</title>
        <authorList>
            <person name="Garzetti D."/>
        </authorList>
    </citation>
    <scope>NUCLEOTIDE SEQUENCE [LARGE SCALE GENOMIC DNA]</scope>
    <source>
        <strain evidence="3">YL45</strain>
    </source>
</reference>
<gene>
    <name evidence="2" type="ORF">ADH67_07380</name>
</gene>
<dbReference type="EMBL" id="NHMP01000004">
    <property type="protein sequence ID" value="OXE47607.1"/>
    <property type="molecule type" value="Genomic_DNA"/>
</dbReference>
<dbReference type="SUPFAM" id="SSF53098">
    <property type="entry name" value="Ribonuclease H-like"/>
    <property type="match status" value="1"/>
</dbReference>
<evidence type="ECO:0000313" key="2">
    <source>
        <dbReference type="EMBL" id="OXE47607.1"/>
    </source>
</evidence>
<dbReference type="PANTHER" id="PTHR34614">
    <property type="match status" value="1"/>
</dbReference>
<dbReference type="PANTHER" id="PTHR34614:SF2">
    <property type="entry name" value="TRANSPOSASE IS4-LIKE DOMAIN-CONTAINING PROTEIN"/>
    <property type="match status" value="1"/>
</dbReference>
<dbReference type="InterPro" id="IPR002559">
    <property type="entry name" value="Transposase_11"/>
</dbReference>
<dbReference type="NCBIfam" id="NF033559">
    <property type="entry name" value="transpos_IS1634"/>
    <property type="match status" value="1"/>
</dbReference>
<evidence type="ECO:0000313" key="3">
    <source>
        <dbReference type="Proteomes" id="UP000214610"/>
    </source>
</evidence>
<dbReference type="GeneID" id="78362625"/>
<dbReference type="AlphaFoldDB" id="A0A227KIH9"/>
<comment type="caution">
    <text evidence="2">The sequence shown here is derived from an EMBL/GenBank/DDBJ whole genome shotgun (WGS) entry which is preliminary data.</text>
</comment>
<organism evidence="2 3">
    <name type="scientific">Turicimonas muris</name>
    <dbReference type="NCBI Taxonomy" id="1796652"/>
    <lineage>
        <taxon>Bacteria</taxon>
        <taxon>Pseudomonadati</taxon>
        <taxon>Pseudomonadota</taxon>
        <taxon>Betaproteobacteria</taxon>
        <taxon>Burkholderiales</taxon>
        <taxon>Sutterellaceae</taxon>
        <taxon>Turicimonas</taxon>
    </lineage>
</organism>
<feature type="domain" description="Transposase IS4-like" evidence="1">
    <location>
        <begin position="232"/>
        <end position="504"/>
    </location>
</feature>
<dbReference type="GO" id="GO:0003677">
    <property type="term" value="F:DNA binding"/>
    <property type="evidence" value="ECO:0007669"/>
    <property type="project" value="InterPro"/>
</dbReference>
<dbReference type="GO" id="GO:0006313">
    <property type="term" value="P:DNA transposition"/>
    <property type="evidence" value="ECO:0007669"/>
    <property type="project" value="InterPro"/>
</dbReference>
<dbReference type="RefSeq" id="WP_089275736.1">
    <property type="nucleotide sequence ID" value="NZ_CP065313.1"/>
</dbReference>
<accession>A0A227KIH9</accession>
<dbReference type="InterPro" id="IPR047654">
    <property type="entry name" value="IS1634_transpos"/>
</dbReference>
<proteinExistence type="predicted"/>
<dbReference type="InterPro" id="IPR012337">
    <property type="entry name" value="RNaseH-like_sf"/>
</dbReference>
<sequence length="603" mass="69406">MPTIALQHYKRGSHYYASIIETFRDPVTRKNSSRTLEALGDISEKMKEDPNYLQSLKDRVTALRSDASRAEQLQEAAVRRIAPAVFNSSADASSPRLHYGMAPIRKVWEKLGLNAWFRKAGYNRKLSWDLDLAVFYQVASRILSPLSRRGMRRQCPRHLFKFDSVSLDHHYEALDILAASKPTIIKKLDEAVCKEISRDCSLVFYDVTTFYFESFEPDCLRERGMSKEHRTHETQVLLGLLIDRCGIPLDYEIYRGNTAEVKTLMKVVESFREKCPQGKPIVVADRGLNSKDNLSKLIKNDCAFIVAHSLQRLSSKELGSLFSEDGWKYKFDSETGEMSWKMKTMDCPDAVKQEESQEAVKPRLIVTWSAKRYAHDMKELNLQWEQAKKMVSAGTGRIDASFKRGARQFLKRVKQSDPDEKAPEERYELNRELYERKIRFAGYYGLITCCEDLSDEEIYSRLRELWKIENCFRVMKSVLCTRPIYVRTEAHIRGHFVVCVLALALERFMAFKLREQGIEYSAEMMVELLMSPTVSPIEGVKNKVKLYLKTGEQELEKPESSCSKSVDLNQEAEKVMAVFGVEPLPTLTTVVDITKRLGVRLPI</sequence>
<dbReference type="GO" id="GO:0004803">
    <property type="term" value="F:transposase activity"/>
    <property type="evidence" value="ECO:0007669"/>
    <property type="project" value="InterPro"/>
</dbReference>
<evidence type="ECO:0000259" key="1">
    <source>
        <dbReference type="Pfam" id="PF01609"/>
    </source>
</evidence>
<protein>
    <recommendedName>
        <fullName evidence="1">Transposase IS4-like domain-containing protein</fullName>
    </recommendedName>
</protein>
<dbReference type="Pfam" id="PF01609">
    <property type="entry name" value="DDE_Tnp_1"/>
    <property type="match status" value="1"/>
</dbReference>
<dbReference type="Proteomes" id="UP000214610">
    <property type="component" value="Unassembled WGS sequence"/>
</dbReference>
<name>A0A227KIH9_9BURK</name>